<reference evidence="3" key="1">
    <citation type="submission" date="2019-04" db="EMBL/GenBank/DDBJ databases">
        <authorList>
            <consortium name="Science for Life Laboratories"/>
        </authorList>
    </citation>
    <scope>NUCLEOTIDE SEQUENCE</scope>
    <source>
        <strain evidence="3">MBLW1</strain>
    </source>
</reference>
<feature type="transmembrane region" description="Helical" evidence="2">
    <location>
        <begin position="182"/>
        <end position="204"/>
    </location>
</feature>
<dbReference type="AlphaFoldDB" id="A0A6C2YUB4"/>
<organism evidence="3">
    <name type="scientific">Tuwongella immobilis</name>
    <dbReference type="NCBI Taxonomy" id="692036"/>
    <lineage>
        <taxon>Bacteria</taxon>
        <taxon>Pseudomonadati</taxon>
        <taxon>Planctomycetota</taxon>
        <taxon>Planctomycetia</taxon>
        <taxon>Gemmatales</taxon>
        <taxon>Gemmataceae</taxon>
        <taxon>Tuwongella</taxon>
    </lineage>
</organism>
<feature type="transmembrane region" description="Helical" evidence="2">
    <location>
        <begin position="210"/>
        <end position="231"/>
    </location>
</feature>
<dbReference type="RefSeq" id="WP_162659687.1">
    <property type="nucleotide sequence ID" value="NZ_LR593887.1"/>
</dbReference>
<feature type="compositionally biased region" description="Basic residues" evidence="1">
    <location>
        <begin position="463"/>
        <end position="472"/>
    </location>
</feature>
<dbReference type="EMBL" id="LR593887">
    <property type="protein sequence ID" value="VTS06619.1"/>
    <property type="molecule type" value="Genomic_DNA"/>
</dbReference>
<evidence type="ECO:0000313" key="3">
    <source>
        <dbReference type="EMBL" id="VIP04629.1"/>
    </source>
</evidence>
<feature type="transmembrane region" description="Helical" evidence="2">
    <location>
        <begin position="6"/>
        <end position="23"/>
    </location>
</feature>
<feature type="compositionally biased region" description="Low complexity" evidence="1">
    <location>
        <begin position="440"/>
        <end position="455"/>
    </location>
</feature>
<feature type="compositionally biased region" description="Pro residues" evidence="1">
    <location>
        <begin position="385"/>
        <end position="394"/>
    </location>
</feature>
<sequence>MSDVEQILLVVGFFYLIEGLYWARLTGVVFVAQCFNSARPKVAVRHSWLVNESGGLLFGNLLPLGWSTAAQPLPFAISPIGITAFVRGGYPDDIRDARPDRCIRWDEIQSIEADTIRIRINGRLFATVGSPTLAKLLVAHLEQLRITPEAEREARIQEFLGGFCSVPIVRQKARELWRETRFLRILALSMFVFGFVVIPIRIYGKDSINWLQMAWVYLAILLATMLEFFIVHRRLRRKHGADRSKQLWTMLISPADTMHAADHLMREVLEESHPLAVGAVACRPAAAAELARQILLDLRHPRAQVEAPSGDAAEIEQWYSTRLEGWLLAATRDAGHDPATLLTPPAKSDSQTVAYCERCWGQYVQADARCTRCERRLIPFGETPPTAPELPPIPASIQPSAPAPASAADPKPEPKSAPESSPVAAPASASPSAPAPASPPTVGSGTAAGSSATAAPHNPNKSNKSKKKKKNR</sequence>
<evidence type="ECO:0000256" key="2">
    <source>
        <dbReference type="SAM" id="Phobius"/>
    </source>
</evidence>
<feature type="region of interest" description="Disordered" evidence="1">
    <location>
        <begin position="381"/>
        <end position="472"/>
    </location>
</feature>
<feature type="compositionally biased region" description="Low complexity" evidence="1">
    <location>
        <begin position="417"/>
        <end position="432"/>
    </location>
</feature>
<dbReference type="EMBL" id="LR586016">
    <property type="protein sequence ID" value="VIP04629.1"/>
    <property type="molecule type" value="Genomic_DNA"/>
</dbReference>
<dbReference type="Proteomes" id="UP000464378">
    <property type="component" value="Chromosome"/>
</dbReference>
<dbReference type="KEGG" id="tim:GMBLW1_45640"/>
<keyword evidence="2" id="KW-0472">Membrane</keyword>
<keyword evidence="2" id="KW-1133">Transmembrane helix</keyword>
<name>A0A6C2YUB4_9BACT</name>
<protein>
    <submittedName>
        <fullName evidence="3">Membrane protein</fullName>
    </submittedName>
</protein>
<proteinExistence type="predicted"/>
<keyword evidence="4" id="KW-1185">Reference proteome</keyword>
<feature type="compositionally biased region" description="Low complexity" evidence="1">
    <location>
        <begin position="395"/>
        <end position="409"/>
    </location>
</feature>
<dbReference type="InParanoid" id="A0A6C2YUB4"/>
<evidence type="ECO:0000313" key="4">
    <source>
        <dbReference type="Proteomes" id="UP000464378"/>
    </source>
</evidence>
<accession>A0A6C2YUB4</accession>
<evidence type="ECO:0000256" key="1">
    <source>
        <dbReference type="SAM" id="MobiDB-lite"/>
    </source>
</evidence>
<gene>
    <name evidence="3" type="ORF">GMBLW1_45640</name>
</gene>
<keyword evidence="2" id="KW-0812">Transmembrane</keyword>